<proteinExistence type="predicted"/>
<evidence type="ECO:0000256" key="1">
    <source>
        <dbReference type="SAM" id="MobiDB-lite"/>
    </source>
</evidence>
<keyword evidence="3" id="KW-1185">Reference proteome</keyword>
<accession>A0ABR3WLD5</accession>
<gene>
    <name evidence="2" type="ORF">Daus18300_007683</name>
</gene>
<name>A0ABR3WLD5_9PEZI</name>
<evidence type="ECO:0000313" key="3">
    <source>
        <dbReference type="Proteomes" id="UP001583177"/>
    </source>
</evidence>
<feature type="region of interest" description="Disordered" evidence="1">
    <location>
        <begin position="1"/>
        <end position="33"/>
    </location>
</feature>
<protein>
    <submittedName>
        <fullName evidence="2">Uncharacterized protein</fullName>
    </submittedName>
</protein>
<reference evidence="2 3" key="1">
    <citation type="journal article" date="2024" name="IMA Fungus">
        <title>IMA Genome - F19 : A genome assembly and annotation guide to empower mycologists, including annotated draft genome sequences of Ceratocystis pirilliformis, Diaporthe australafricana, Fusarium ophioides, Paecilomyces lecythidis, and Sporothrix stenoceras.</title>
        <authorList>
            <person name="Aylward J."/>
            <person name="Wilson A.M."/>
            <person name="Visagie C.M."/>
            <person name="Spraker J."/>
            <person name="Barnes I."/>
            <person name="Buitendag C."/>
            <person name="Ceriani C."/>
            <person name="Del Mar Angel L."/>
            <person name="du Plessis D."/>
            <person name="Fuchs T."/>
            <person name="Gasser K."/>
            <person name="Kramer D."/>
            <person name="Li W."/>
            <person name="Munsamy K."/>
            <person name="Piso A."/>
            <person name="Price J.L."/>
            <person name="Sonnekus B."/>
            <person name="Thomas C."/>
            <person name="van der Nest A."/>
            <person name="van Dijk A."/>
            <person name="van Heerden A."/>
            <person name="van Vuuren N."/>
            <person name="Yilmaz N."/>
            <person name="Duong T.A."/>
            <person name="van der Merwe N.A."/>
            <person name="Wingfield M.J."/>
            <person name="Wingfield B.D."/>
        </authorList>
    </citation>
    <scope>NUCLEOTIDE SEQUENCE [LARGE SCALE GENOMIC DNA]</scope>
    <source>
        <strain evidence="2 3">CMW 18300</strain>
    </source>
</reference>
<dbReference type="EMBL" id="JAWRVE010000068">
    <property type="protein sequence ID" value="KAL1864451.1"/>
    <property type="molecule type" value="Genomic_DNA"/>
</dbReference>
<organism evidence="2 3">
    <name type="scientific">Diaporthe australafricana</name>
    <dbReference type="NCBI Taxonomy" id="127596"/>
    <lineage>
        <taxon>Eukaryota</taxon>
        <taxon>Fungi</taxon>
        <taxon>Dikarya</taxon>
        <taxon>Ascomycota</taxon>
        <taxon>Pezizomycotina</taxon>
        <taxon>Sordariomycetes</taxon>
        <taxon>Sordariomycetidae</taxon>
        <taxon>Diaporthales</taxon>
        <taxon>Diaporthaceae</taxon>
        <taxon>Diaporthe</taxon>
    </lineage>
</organism>
<evidence type="ECO:0000313" key="2">
    <source>
        <dbReference type="EMBL" id="KAL1864451.1"/>
    </source>
</evidence>
<comment type="caution">
    <text evidence="2">The sequence shown here is derived from an EMBL/GenBank/DDBJ whole genome shotgun (WGS) entry which is preliminary data.</text>
</comment>
<dbReference type="Proteomes" id="UP001583177">
    <property type="component" value="Unassembled WGS sequence"/>
</dbReference>
<sequence length="218" mass="25268">MKRAAEYKCATPAPRSKKIRVRQSPSAEAKDIDYPKKQASLKMKNVKAIHKVAEMPKSLCHGELFDLASRHLIKPLPMKHERQAQKSLLNDEAIPPSPSPEIEPWFWYPRPVRDNIKKTLFLHPSNREIVWVGQLAKAKLKKEVKNYHRIKDLWLFQASDSLMPGYDKKHEFIAKVYEDEMLSPWVACWLSELIGAAEVDKILEYVESNLRKSLAELK</sequence>